<dbReference type="OrthoDB" id="2678750at2"/>
<dbReference type="InterPro" id="IPR019615">
    <property type="entry name" value="DUF2487"/>
</dbReference>
<evidence type="ECO:0000313" key="2">
    <source>
        <dbReference type="Proteomes" id="UP000075806"/>
    </source>
</evidence>
<evidence type="ECO:0008006" key="3">
    <source>
        <dbReference type="Google" id="ProtNLM"/>
    </source>
</evidence>
<dbReference type="RefSeq" id="WP_061948112.1">
    <property type="nucleotide sequence ID" value="NZ_LTAO01000011.1"/>
</dbReference>
<dbReference type="EMBL" id="LTAO01000011">
    <property type="protein sequence ID" value="KYG32874.1"/>
    <property type="molecule type" value="Genomic_DNA"/>
</dbReference>
<sequence length="153" mass="17966">MQWKVLEMDQYIQAKEYVDTAIIPLVPIDIKEEVKSTVSMGEFISIISHELEKQFKGRVLLIPSFTYLKSESEEDKTERLNQWIEELQNAGMRHCLLLSSDASWRLSENRLQGDLFWLPTIPLEHLDSVNKRNVIAEQIKQLVPLLTNKWQNR</sequence>
<reference evidence="1" key="1">
    <citation type="submission" date="2016-02" db="EMBL/GenBank/DDBJ databases">
        <title>Genome sequence of Bacillus trypoxylicola KCTC 13244(T).</title>
        <authorList>
            <person name="Jeong H."/>
            <person name="Park S.-H."/>
            <person name="Choi S.-K."/>
        </authorList>
    </citation>
    <scope>NUCLEOTIDE SEQUENCE [LARGE SCALE GENOMIC DNA]</scope>
    <source>
        <strain evidence="1">KCTC 13244</strain>
    </source>
</reference>
<name>A0A162EH62_9BACI</name>
<protein>
    <recommendedName>
        <fullName evidence="3">DUF2487 domain-containing protein</fullName>
    </recommendedName>
</protein>
<keyword evidence="2" id="KW-1185">Reference proteome</keyword>
<dbReference type="Pfam" id="PF10673">
    <property type="entry name" value="DUF2487"/>
    <property type="match status" value="1"/>
</dbReference>
<comment type="caution">
    <text evidence="1">The sequence shown here is derived from an EMBL/GenBank/DDBJ whole genome shotgun (WGS) entry which is preliminary data.</text>
</comment>
<dbReference type="STRING" id="519424.AZF04_18105"/>
<evidence type="ECO:0000313" key="1">
    <source>
        <dbReference type="EMBL" id="KYG32874.1"/>
    </source>
</evidence>
<dbReference type="Proteomes" id="UP000075806">
    <property type="component" value="Unassembled WGS sequence"/>
</dbReference>
<accession>A0A162EH62</accession>
<dbReference type="AlphaFoldDB" id="A0A162EH62"/>
<proteinExistence type="predicted"/>
<organism evidence="1 2">
    <name type="scientific">Alkalihalobacillus trypoxylicola</name>
    <dbReference type="NCBI Taxonomy" id="519424"/>
    <lineage>
        <taxon>Bacteria</taxon>
        <taxon>Bacillati</taxon>
        <taxon>Bacillota</taxon>
        <taxon>Bacilli</taxon>
        <taxon>Bacillales</taxon>
        <taxon>Bacillaceae</taxon>
        <taxon>Alkalihalobacillus</taxon>
    </lineage>
</organism>
<gene>
    <name evidence="1" type="ORF">AZF04_18105</name>
</gene>